<dbReference type="PANTHER" id="PTHR38042">
    <property type="entry name" value="UROPORPHYRINOGEN-III SYNTHASE, CHLOROPLASTIC"/>
    <property type="match status" value="1"/>
</dbReference>
<dbReference type="PANTHER" id="PTHR38042:SF1">
    <property type="entry name" value="UROPORPHYRINOGEN-III SYNTHASE, CHLOROPLASTIC"/>
    <property type="match status" value="1"/>
</dbReference>
<comment type="pathway">
    <text evidence="1 9">Porphyrin-containing compound metabolism; protoporphyrin-IX biosynthesis; coproporphyrinogen-III from 5-aminolevulinate: step 3/4.</text>
</comment>
<keyword evidence="4 9" id="KW-0456">Lyase</keyword>
<evidence type="ECO:0000256" key="7">
    <source>
        <dbReference type="ARBA" id="ARBA00040167"/>
    </source>
</evidence>
<evidence type="ECO:0000256" key="6">
    <source>
        <dbReference type="ARBA" id="ARBA00037589"/>
    </source>
</evidence>
<dbReference type="InterPro" id="IPR036108">
    <property type="entry name" value="4pyrrol_syn_uPrphyn_synt_sf"/>
</dbReference>
<dbReference type="Proteomes" id="UP001369958">
    <property type="component" value="Chromosome"/>
</dbReference>
<dbReference type="RefSeq" id="WP_338608488.1">
    <property type="nucleotide sequence ID" value="NZ_CP146275.1"/>
</dbReference>
<dbReference type="SUPFAM" id="SSF69618">
    <property type="entry name" value="HemD-like"/>
    <property type="match status" value="1"/>
</dbReference>
<feature type="domain" description="Tetrapyrrole biosynthesis uroporphyrinogen III synthase" evidence="10">
    <location>
        <begin position="18"/>
        <end position="233"/>
    </location>
</feature>
<evidence type="ECO:0000256" key="4">
    <source>
        <dbReference type="ARBA" id="ARBA00023239"/>
    </source>
</evidence>
<keyword evidence="12" id="KW-1185">Reference proteome</keyword>
<reference evidence="11 12" key="1">
    <citation type="submission" date="2024-02" db="EMBL/GenBank/DDBJ databases">
        <title>Complete genome sequence of Pelagibacterium nitratireducens ZH15.</title>
        <authorList>
            <person name="Zhao L.H."/>
        </authorList>
    </citation>
    <scope>NUCLEOTIDE SEQUENCE [LARGE SCALE GENOMIC DNA]</scope>
    <source>
        <strain evidence="11 12">ZH15</strain>
    </source>
</reference>
<protein>
    <recommendedName>
        <fullName evidence="7 9">Uroporphyrinogen-III synthase</fullName>
        <ecNumber evidence="3 9">4.2.1.75</ecNumber>
    </recommendedName>
</protein>
<comment type="catalytic activity">
    <reaction evidence="8 9">
        <text>hydroxymethylbilane = uroporphyrinogen III + H2O</text>
        <dbReference type="Rhea" id="RHEA:18965"/>
        <dbReference type="ChEBI" id="CHEBI:15377"/>
        <dbReference type="ChEBI" id="CHEBI:57308"/>
        <dbReference type="ChEBI" id="CHEBI:57845"/>
        <dbReference type="EC" id="4.2.1.75"/>
    </reaction>
</comment>
<organism evidence="11 12">
    <name type="scientific">Pelagibacterium nitratireducens</name>
    <dbReference type="NCBI Taxonomy" id="1046114"/>
    <lineage>
        <taxon>Bacteria</taxon>
        <taxon>Pseudomonadati</taxon>
        <taxon>Pseudomonadota</taxon>
        <taxon>Alphaproteobacteria</taxon>
        <taxon>Hyphomicrobiales</taxon>
        <taxon>Devosiaceae</taxon>
        <taxon>Pelagibacterium</taxon>
    </lineage>
</organism>
<dbReference type="InterPro" id="IPR039793">
    <property type="entry name" value="UROS/Hem4"/>
</dbReference>
<name>A0ABZ2HZP1_9HYPH</name>
<evidence type="ECO:0000256" key="1">
    <source>
        <dbReference type="ARBA" id="ARBA00004772"/>
    </source>
</evidence>
<proteinExistence type="inferred from homology"/>
<evidence type="ECO:0000313" key="12">
    <source>
        <dbReference type="Proteomes" id="UP001369958"/>
    </source>
</evidence>
<sequence length="247" mass="26204">MADRRSVLVTRPRADAERTAAGLAALGLDPIIAPMLEERFTGVALPDATGFAAIALTSANGVRALAAHPQGEEFSALRVYAVGEHTAAEARAAGFDHVSAAEGTLHDLSRTIIADRPSGKILYPAAHHQSGDLAGLLAEAGLTVDMRVLYEMQPATMLPPGLAERLGTGAIDGVVFYSRRTAQIFAGLVASRDYGELRGRIYCLCLSENVAQPLIESHFLRIGLADYPSHEAMMTLALAFARDQISP</sequence>
<dbReference type="GO" id="GO:0004852">
    <property type="term" value="F:uroporphyrinogen-III synthase activity"/>
    <property type="evidence" value="ECO:0007669"/>
    <property type="project" value="UniProtKB-EC"/>
</dbReference>
<keyword evidence="5 9" id="KW-0627">Porphyrin biosynthesis</keyword>
<comment type="function">
    <text evidence="6 9">Catalyzes cyclization of the linear tetrapyrrole, hydroxymethylbilane, to the macrocyclic uroporphyrinogen III.</text>
</comment>
<evidence type="ECO:0000256" key="3">
    <source>
        <dbReference type="ARBA" id="ARBA00013109"/>
    </source>
</evidence>
<dbReference type="EMBL" id="CP146275">
    <property type="protein sequence ID" value="WWT33064.1"/>
    <property type="molecule type" value="Genomic_DNA"/>
</dbReference>
<evidence type="ECO:0000313" key="11">
    <source>
        <dbReference type="EMBL" id="WWT33064.1"/>
    </source>
</evidence>
<evidence type="ECO:0000256" key="8">
    <source>
        <dbReference type="ARBA" id="ARBA00048617"/>
    </source>
</evidence>
<dbReference type="InterPro" id="IPR003754">
    <property type="entry name" value="4pyrrol_synth_uPrphyn_synth"/>
</dbReference>
<gene>
    <name evidence="11" type="ORF">V6617_00895</name>
</gene>
<evidence type="ECO:0000256" key="9">
    <source>
        <dbReference type="RuleBase" id="RU366031"/>
    </source>
</evidence>
<dbReference type="Gene3D" id="3.40.50.10090">
    <property type="match status" value="2"/>
</dbReference>
<evidence type="ECO:0000256" key="5">
    <source>
        <dbReference type="ARBA" id="ARBA00023244"/>
    </source>
</evidence>
<evidence type="ECO:0000259" key="10">
    <source>
        <dbReference type="Pfam" id="PF02602"/>
    </source>
</evidence>
<dbReference type="EC" id="4.2.1.75" evidence="3 9"/>
<dbReference type="Pfam" id="PF02602">
    <property type="entry name" value="HEM4"/>
    <property type="match status" value="1"/>
</dbReference>
<evidence type="ECO:0000256" key="2">
    <source>
        <dbReference type="ARBA" id="ARBA00008133"/>
    </source>
</evidence>
<dbReference type="CDD" id="cd06578">
    <property type="entry name" value="HemD"/>
    <property type="match status" value="1"/>
</dbReference>
<accession>A0ABZ2HZP1</accession>
<comment type="similarity">
    <text evidence="2 9">Belongs to the uroporphyrinogen-III synthase family.</text>
</comment>